<gene>
    <name evidence="8" type="ORF">IAB04_05115</name>
</gene>
<feature type="transmembrane region" description="Helical" evidence="7">
    <location>
        <begin position="45"/>
        <end position="74"/>
    </location>
</feature>
<dbReference type="EMBL" id="DVND01000133">
    <property type="protein sequence ID" value="HIU48722.1"/>
    <property type="molecule type" value="Genomic_DNA"/>
</dbReference>
<dbReference type="PANTHER" id="PTHR30477:SF0">
    <property type="entry name" value="METAL TRANSPORT SYSTEM MEMBRANE PROTEIN TM_0125-RELATED"/>
    <property type="match status" value="1"/>
</dbReference>
<evidence type="ECO:0000256" key="2">
    <source>
        <dbReference type="ARBA" id="ARBA00008034"/>
    </source>
</evidence>
<dbReference type="Proteomes" id="UP000824111">
    <property type="component" value="Unassembled WGS sequence"/>
</dbReference>
<name>A0A9D1LVJ1_9FIRM</name>
<protein>
    <submittedName>
        <fullName evidence="8">Metal ABC transporter permease</fullName>
    </submittedName>
</protein>
<feature type="transmembrane region" description="Helical" evidence="7">
    <location>
        <begin position="132"/>
        <end position="150"/>
    </location>
</feature>
<dbReference type="Gene3D" id="1.10.3470.10">
    <property type="entry name" value="ABC transporter involved in vitamin B12 uptake, BtuC"/>
    <property type="match status" value="1"/>
</dbReference>
<dbReference type="GO" id="GO:0043190">
    <property type="term" value="C:ATP-binding cassette (ABC) transporter complex"/>
    <property type="evidence" value="ECO:0007669"/>
    <property type="project" value="InterPro"/>
</dbReference>
<proteinExistence type="inferred from homology"/>
<evidence type="ECO:0000256" key="4">
    <source>
        <dbReference type="ARBA" id="ARBA00022989"/>
    </source>
</evidence>
<keyword evidence="5 7" id="KW-0472">Membrane</keyword>
<dbReference type="GO" id="GO:0010043">
    <property type="term" value="P:response to zinc ion"/>
    <property type="evidence" value="ECO:0007669"/>
    <property type="project" value="TreeGrafter"/>
</dbReference>
<comment type="caution">
    <text evidence="8">The sequence shown here is derived from an EMBL/GenBank/DDBJ whole genome shotgun (WGS) entry which is preliminary data.</text>
</comment>
<keyword evidence="4 7" id="KW-1133">Transmembrane helix</keyword>
<reference evidence="8" key="2">
    <citation type="journal article" date="2021" name="PeerJ">
        <title>Extensive microbial diversity within the chicken gut microbiome revealed by metagenomics and culture.</title>
        <authorList>
            <person name="Gilroy R."/>
            <person name="Ravi A."/>
            <person name="Getino M."/>
            <person name="Pursley I."/>
            <person name="Horton D.L."/>
            <person name="Alikhan N.F."/>
            <person name="Baker D."/>
            <person name="Gharbi K."/>
            <person name="Hall N."/>
            <person name="Watson M."/>
            <person name="Adriaenssens E.M."/>
            <person name="Foster-Nyarko E."/>
            <person name="Jarju S."/>
            <person name="Secka A."/>
            <person name="Antonio M."/>
            <person name="Oren A."/>
            <person name="Chaudhuri R.R."/>
            <person name="La Ragione R."/>
            <person name="Hildebrand F."/>
            <person name="Pallen M.J."/>
        </authorList>
    </citation>
    <scope>NUCLEOTIDE SEQUENCE</scope>
    <source>
        <strain evidence="8">ChiSjej4B22-9803</strain>
    </source>
</reference>
<feature type="transmembrane region" description="Helical" evidence="7">
    <location>
        <begin position="194"/>
        <end position="212"/>
    </location>
</feature>
<feature type="transmembrane region" description="Helical" evidence="7">
    <location>
        <begin position="86"/>
        <end position="112"/>
    </location>
</feature>
<feature type="transmembrane region" description="Helical" evidence="7">
    <location>
        <begin position="12"/>
        <end position="33"/>
    </location>
</feature>
<keyword evidence="3 6" id="KW-0812">Transmembrane</keyword>
<evidence type="ECO:0000256" key="3">
    <source>
        <dbReference type="ARBA" id="ARBA00022692"/>
    </source>
</evidence>
<dbReference type="InterPro" id="IPR037294">
    <property type="entry name" value="ABC_BtuC-like"/>
</dbReference>
<evidence type="ECO:0000256" key="7">
    <source>
        <dbReference type="SAM" id="Phobius"/>
    </source>
</evidence>
<accession>A0A9D1LVJ1</accession>
<dbReference type="PANTHER" id="PTHR30477">
    <property type="entry name" value="ABC-TRANSPORTER METAL-BINDING PROTEIN"/>
    <property type="match status" value="1"/>
</dbReference>
<feature type="transmembrane region" description="Helical" evidence="7">
    <location>
        <begin position="170"/>
        <end position="188"/>
    </location>
</feature>
<evidence type="ECO:0000313" key="9">
    <source>
        <dbReference type="Proteomes" id="UP000824111"/>
    </source>
</evidence>
<organism evidence="8 9">
    <name type="scientific">Candidatus Avimonoglobus intestinipullorum</name>
    <dbReference type="NCBI Taxonomy" id="2840699"/>
    <lineage>
        <taxon>Bacteria</taxon>
        <taxon>Bacillati</taxon>
        <taxon>Bacillota</taxon>
        <taxon>Clostridia</taxon>
        <taxon>Eubacteriales</taxon>
        <taxon>Candidatus Avimonoglobus</taxon>
    </lineage>
</organism>
<evidence type="ECO:0000256" key="5">
    <source>
        <dbReference type="ARBA" id="ARBA00023136"/>
    </source>
</evidence>
<evidence type="ECO:0000256" key="6">
    <source>
        <dbReference type="RuleBase" id="RU003943"/>
    </source>
</evidence>
<feature type="transmembrane region" description="Helical" evidence="7">
    <location>
        <begin position="219"/>
        <end position="239"/>
    </location>
</feature>
<evidence type="ECO:0000313" key="8">
    <source>
        <dbReference type="EMBL" id="HIU48722.1"/>
    </source>
</evidence>
<dbReference type="AlphaFoldDB" id="A0A9D1LVJ1"/>
<comment type="subcellular location">
    <subcellularLocation>
        <location evidence="6">Cell membrane</location>
        <topology evidence="6">Multi-pass membrane protein</topology>
    </subcellularLocation>
    <subcellularLocation>
        <location evidence="1">Membrane</location>
        <topology evidence="1">Multi-pass membrane protein</topology>
    </subcellularLocation>
</comment>
<dbReference type="SUPFAM" id="SSF81345">
    <property type="entry name" value="ABC transporter involved in vitamin B12 uptake, BtuC"/>
    <property type="match status" value="1"/>
</dbReference>
<reference evidence="8" key="1">
    <citation type="submission" date="2020-10" db="EMBL/GenBank/DDBJ databases">
        <authorList>
            <person name="Gilroy R."/>
        </authorList>
    </citation>
    <scope>NUCLEOTIDE SEQUENCE</scope>
    <source>
        <strain evidence="8">ChiSjej4B22-9803</strain>
    </source>
</reference>
<feature type="transmembrane region" description="Helical" evidence="7">
    <location>
        <begin position="245"/>
        <end position="262"/>
    </location>
</feature>
<keyword evidence="6" id="KW-0813">Transport</keyword>
<evidence type="ECO:0000256" key="1">
    <source>
        <dbReference type="ARBA" id="ARBA00004141"/>
    </source>
</evidence>
<comment type="similarity">
    <text evidence="2 6">Belongs to the ABC-3 integral membrane protein family.</text>
</comment>
<dbReference type="Pfam" id="PF00950">
    <property type="entry name" value="ABC-3"/>
    <property type="match status" value="1"/>
</dbReference>
<dbReference type="GO" id="GO:0055085">
    <property type="term" value="P:transmembrane transport"/>
    <property type="evidence" value="ECO:0007669"/>
    <property type="project" value="InterPro"/>
</dbReference>
<dbReference type="InterPro" id="IPR001626">
    <property type="entry name" value="ABC_TroCD"/>
</dbReference>
<sequence length="266" mass="27797">MPGIFTYAFMQKALLTAVCISVIAPCIGLVIVLKRLSAIGDATSHTALAGIAFGLAFGLNPVLGAVVFSLLAVLSIEGLRKYFGKYAEISTTVVLSAGVGLTAVFSGFITGAGANLNSFLFGSIVAVSDFELALTVGLSVVVLAVSVLLYRDLFFISFDEEAARLGGVRVKAVNVVFMLLTAITVSVASRTVGALMISSLMVIPVACALTVAKSYRQAFVFSILFALFFTLAGLILAYYLDLKPGGTIVLMGVAVLLVMMAVKGRR</sequence>